<dbReference type="Pfam" id="PF13274">
    <property type="entry name" value="SocA_Panacea"/>
    <property type="match status" value="1"/>
</dbReference>
<dbReference type="RefSeq" id="WP_235132310.1">
    <property type="nucleotide sequence ID" value="NZ_JACSGT010000002.1"/>
</dbReference>
<evidence type="ECO:0000313" key="3">
    <source>
        <dbReference type="Proteomes" id="UP001430374"/>
    </source>
</evidence>
<keyword evidence="3" id="KW-1185">Reference proteome</keyword>
<feature type="domain" description="Antitoxin SocA-like Panacea" evidence="1">
    <location>
        <begin position="27"/>
        <end position="122"/>
    </location>
</feature>
<organism evidence="2 3">
    <name type="scientific">Chryseobacterium indicum</name>
    <dbReference type="NCBI Taxonomy" id="2766954"/>
    <lineage>
        <taxon>Bacteria</taxon>
        <taxon>Pseudomonadati</taxon>
        <taxon>Bacteroidota</taxon>
        <taxon>Flavobacteriia</taxon>
        <taxon>Flavobacteriales</taxon>
        <taxon>Weeksellaceae</taxon>
        <taxon>Chryseobacterium group</taxon>
        <taxon>Chryseobacterium</taxon>
    </lineage>
</organism>
<dbReference type="Proteomes" id="UP001430374">
    <property type="component" value="Unassembled WGS sequence"/>
</dbReference>
<evidence type="ECO:0000313" key="2">
    <source>
        <dbReference type="EMBL" id="MCF2220956.1"/>
    </source>
</evidence>
<comment type="caution">
    <text evidence="2">The sequence shown here is derived from an EMBL/GenBank/DDBJ whole genome shotgun (WGS) entry which is preliminary data.</text>
</comment>
<sequence>MYNCFDIAKQFLKFANEEGQGIEPMKLLKLTYIAHGWYLGFYDKPLIKNSVQAWKYGPVIPELYHVTKRFGSRSVDLETIELYSDNKLSDSDQHFIKAIWNTYKNFSGLDLSSMTHVKDTPWDEAFDPHQYHTIISNNVIKEHYKKLINERRKQS</sequence>
<dbReference type="EMBL" id="JACSGT010000002">
    <property type="protein sequence ID" value="MCF2220956.1"/>
    <property type="molecule type" value="Genomic_DNA"/>
</dbReference>
<protein>
    <submittedName>
        <fullName evidence="2">DUF4065 domain-containing protein</fullName>
    </submittedName>
</protein>
<proteinExistence type="predicted"/>
<gene>
    <name evidence="2" type="ORF">H9Q08_16855</name>
</gene>
<reference evidence="2" key="1">
    <citation type="submission" date="2021-08" db="EMBL/GenBank/DDBJ databases">
        <title>Complete genome sequence of Chryseobacterium sp strain PS-8.</title>
        <authorList>
            <person name="Das S.K."/>
        </authorList>
    </citation>
    <scope>NUCLEOTIDE SEQUENCE</scope>
    <source>
        <strain evidence="2">PS-8</strain>
    </source>
</reference>
<name>A0ABS9C8R1_9FLAO</name>
<accession>A0ABS9C8R1</accession>
<dbReference type="InterPro" id="IPR025272">
    <property type="entry name" value="SocA_Panacea"/>
</dbReference>
<evidence type="ECO:0000259" key="1">
    <source>
        <dbReference type="Pfam" id="PF13274"/>
    </source>
</evidence>